<protein>
    <submittedName>
        <fullName evidence="2">PPPDE putative thiol peptidase family protein</fullName>
    </submittedName>
</protein>
<dbReference type="Proteomes" id="UP000585474">
    <property type="component" value="Unassembled WGS sequence"/>
</dbReference>
<organism evidence="2 3">
    <name type="scientific">Actinidia rufa</name>
    <dbReference type="NCBI Taxonomy" id="165716"/>
    <lineage>
        <taxon>Eukaryota</taxon>
        <taxon>Viridiplantae</taxon>
        <taxon>Streptophyta</taxon>
        <taxon>Embryophyta</taxon>
        <taxon>Tracheophyta</taxon>
        <taxon>Spermatophyta</taxon>
        <taxon>Magnoliopsida</taxon>
        <taxon>eudicotyledons</taxon>
        <taxon>Gunneridae</taxon>
        <taxon>Pentapetalae</taxon>
        <taxon>asterids</taxon>
        <taxon>Ericales</taxon>
        <taxon>Actinidiaceae</taxon>
        <taxon>Actinidia</taxon>
    </lineage>
</organism>
<keyword evidence="3" id="KW-1185">Reference proteome</keyword>
<name>A0A7J0E5W4_9ERIC</name>
<sequence>MRVMLQWKWLKTQHLRLRQAKTEIVSASKVAYHSELENHEELMIRQQQPQDEAEAPLRQNSRHDI</sequence>
<comment type="caution">
    <text evidence="2">The sequence shown here is derived from an EMBL/GenBank/DDBJ whole genome shotgun (WGS) entry which is preliminary data.</text>
</comment>
<evidence type="ECO:0000313" key="2">
    <source>
        <dbReference type="EMBL" id="GFY81893.1"/>
    </source>
</evidence>
<dbReference type="EMBL" id="BJWL01000002">
    <property type="protein sequence ID" value="GFY81893.1"/>
    <property type="molecule type" value="Genomic_DNA"/>
</dbReference>
<dbReference type="AlphaFoldDB" id="A0A7J0E5W4"/>
<accession>A0A7J0E5W4</accession>
<evidence type="ECO:0000256" key="1">
    <source>
        <dbReference type="SAM" id="MobiDB-lite"/>
    </source>
</evidence>
<gene>
    <name evidence="2" type="ORF">Acr_02g0001330</name>
</gene>
<feature type="region of interest" description="Disordered" evidence="1">
    <location>
        <begin position="43"/>
        <end position="65"/>
    </location>
</feature>
<proteinExistence type="predicted"/>
<evidence type="ECO:0000313" key="3">
    <source>
        <dbReference type="Proteomes" id="UP000585474"/>
    </source>
</evidence>
<reference evidence="2 3" key="1">
    <citation type="submission" date="2019-07" db="EMBL/GenBank/DDBJ databases">
        <title>De Novo Assembly of kiwifruit Actinidia rufa.</title>
        <authorList>
            <person name="Sugita-Konishi S."/>
            <person name="Sato K."/>
            <person name="Mori E."/>
            <person name="Abe Y."/>
            <person name="Kisaki G."/>
            <person name="Hamano K."/>
            <person name="Suezawa K."/>
            <person name="Otani M."/>
            <person name="Fukuda T."/>
            <person name="Manabe T."/>
            <person name="Gomi K."/>
            <person name="Tabuchi M."/>
            <person name="Akimitsu K."/>
            <person name="Kataoka I."/>
        </authorList>
    </citation>
    <scope>NUCLEOTIDE SEQUENCE [LARGE SCALE GENOMIC DNA]</scope>
    <source>
        <strain evidence="3">cv. Fuchu</strain>
    </source>
</reference>